<feature type="region of interest" description="Disordered" evidence="1">
    <location>
        <begin position="1"/>
        <end position="58"/>
    </location>
</feature>
<sequence>MEESQVLRNTNSQTAEDRQLKTDQKSLHGEPPNASTFHRDHRTNPAFMSPTDNFFSPCTRKLTSKRGLHLMALSQRQLGKAFQKESSIQDSKENKPN</sequence>
<dbReference type="AlphaFoldDB" id="A0A9W9Z1P9"/>
<name>A0A9W9Z1P9_9CNID</name>
<dbReference type="InterPro" id="IPR007727">
    <property type="entry name" value="Spo12"/>
</dbReference>
<dbReference type="Pfam" id="PF05032">
    <property type="entry name" value="Spo12"/>
    <property type="match status" value="1"/>
</dbReference>
<comment type="caution">
    <text evidence="2">The sequence shown here is derived from an EMBL/GenBank/DDBJ whole genome shotgun (WGS) entry which is preliminary data.</text>
</comment>
<evidence type="ECO:0000313" key="3">
    <source>
        <dbReference type="Proteomes" id="UP001163046"/>
    </source>
</evidence>
<gene>
    <name evidence="2" type="ORF">OS493_011164</name>
</gene>
<feature type="compositionally biased region" description="Polar residues" evidence="1">
    <location>
        <begin position="1"/>
        <end position="14"/>
    </location>
</feature>
<dbReference type="Proteomes" id="UP001163046">
    <property type="component" value="Unassembled WGS sequence"/>
</dbReference>
<keyword evidence="3" id="KW-1185">Reference proteome</keyword>
<evidence type="ECO:0000256" key="1">
    <source>
        <dbReference type="SAM" id="MobiDB-lite"/>
    </source>
</evidence>
<evidence type="ECO:0000313" key="2">
    <source>
        <dbReference type="EMBL" id="KAJ7373561.1"/>
    </source>
</evidence>
<proteinExistence type="predicted"/>
<protein>
    <submittedName>
        <fullName evidence="2">Uncharacterized protein</fullName>
    </submittedName>
</protein>
<dbReference type="EMBL" id="MU826830">
    <property type="protein sequence ID" value="KAJ7373561.1"/>
    <property type="molecule type" value="Genomic_DNA"/>
</dbReference>
<reference evidence="2" key="1">
    <citation type="submission" date="2023-01" db="EMBL/GenBank/DDBJ databases">
        <title>Genome assembly of the deep-sea coral Lophelia pertusa.</title>
        <authorList>
            <person name="Herrera S."/>
            <person name="Cordes E."/>
        </authorList>
    </citation>
    <scope>NUCLEOTIDE SEQUENCE</scope>
    <source>
        <strain evidence="2">USNM1676648</strain>
        <tissue evidence="2">Polyp</tissue>
    </source>
</reference>
<organism evidence="2 3">
    <name type="scientific">Desmophyllum pertusum</name>
    <dbReference type="NCBI Taxonomy" id="174260"/>
    <lineage>
        <taxon>Eukaryota</taxon>
        <taxon>Metazoa</taxon>
        <taxon>Cnidaria</taxon>
        <taxon>Anthozoa</taxon>
        <taxon>Hexacorallia</taxon>
        <taxon>Scleractinia</taxon>
        <taxon>Caryophylliina</taxon>
        <taxon>Caryophylliidae</taxon>
        <taxon>Desmophyllum</taxon>
    </lineage>
</organism>
<accession>A0A9W9Z1P9</accession>
<feature type="compositionally biased region" description="Basic and acidic residues" evidence="1">
    <location>
        <begin position="15"/>
        <end position="28"/>
    </location>
</feature>
<dbReference type="OrthoDB" id="5822328at2759"/>
<feature type="region of interest" description="Disordered" evidence="1">
    <location>
        <begin position="78"/>
        <end position="97"/>
    </location>
</feature>